<dbReference type="InterPro" id="IPR036249">
    <property type="entry name" value="Thioredoxin-like_sf"/>
</dbReference>
<evidence type="ECO:0000313" key="6">
    <source>
        <dbReference type="Proteomes" id="UP000054387"/>
    </source>
</evidence>
<comment type="caution">
    <text evidence="5">The sequence shown here is derived from an EMBL/GenBank/DDBJ whole genome shotgun (WGS) entry which is preliminary data.</text>
</comment>
<dbReference type="GO" id="GO:0016491">
    <property type="term" value="F:oxidoreductase activity"/>
    <property type="evidence" value="ECO:0007669"/>
    <property type="project" value="UniProtKB-KW"/>
</dbReference>
<dbReference type="AlphaFoldDB" id="A0A0W1R9I3"/>
<dbReference type="STRING" id="1514971.AUR64_10350"/>
<evidence type="ECO:0000256" key="1">
    <source>
        <dbReference type="ARBA" id="ARBA00023002"/>
    </source>
</evidence>
<dbReference type="PANTHER" id="PTHR43110">
    <property type="entry name" value="THIOL PEROXIDASE"/>
    <property type="match status" value="1"/>
</dbReference>
<gene>
    <name evidence="5" type="ORF">AUR64_10350</name>
</gene>
<name>A0A0W1R9I3_9EURY</name>
<dbReference type="OrthoDB" id="6924at2157"/>
<dbReference type="PROSITE" id="PS51352">
    <property type="entry name" value="THIOREDOXIN_2"/>
    <property type="match status" value="1"/>
</dbReference>
<dbReference type="Pfam" id="PF00578">
    <property type="entry name" value="AhpC-TSA"/>
    <property type="match status" value="1"/>
</dbReference>
<dbReference type="InterPro" id="IPR024706">
    <property type="entry name" value="Peroxiredoxin_AhpC-typ"/>
</dbReference>
<dbReference type="InterPro" id="IPR000866">
    <property type="entry name" value="AhpC/TSA"/>
</dbReference>
<sequence>MVDVGDDAPDFTVPLADGDVGSFTLSERLDEAPLVLAFFPAAFTGTCTNEMQTFRDKIAAFESVDATVYGLSIDTPFALNEFRRQNELNFPLLSDTNRAVVDKYDISMDFASLGVDNVAKRAVFVVGSDGTVTYKWVSDDPGIEPNYEDVRAAAADAGGAAD</sequence>
<organism evidence="5 6">
    <name type="scientific">Haloprofundus marisrubri</name>
    <dbReference type="NCBI Taxonomy" id="1514971"/>
    <lineage>
        <taxon>Archaea</taxon>
        <taxon>Methanobacteriati</taxon>
        <taxon>Methanobacteriota</taxon>
        <taxon>Stenosarchaea group</taxon>
        <taxon>Halobacteria</taxon>
        <taxon>Halobacteriales</taxon>
        <taxon>Haloferacaceae</taxon>
        <taxon>Haloprofundus</taxon>
    </lineage>
</organism>
<dbReference type="PIRSF" id="PIRSF000239">
    <property type="entry name" value="AHPC"/>
    <property type="match status" value="1"/>
</dbReference>
<evidence type="ECO:0000256" key="3">
    <source>
        <dbReference type="PIRSR" id="PIRSR000239-1"/>
    </source>
</evidence>
<dbReference type="EMBL" id="LOPU01000018">
    <property type="protein sequence ID" value="KTG09998.1"/>
    <property type="molecule type" value="Genomic_DNA"/>
</dbReference>
<protein>
    <submittedName>
        <fullName evidence="5">Peroxiredoxin</fullName>
    </submittedName>
</protein>
<evidence type="ECO:0000259" key="4">
    <source>
        <dbReference type="PROSITE" id="PS51352"/>
    </source>
</evidence>
<reference evidence="5 6" key="1">
    <citation type="submission" date="2015-12" db="EMBL/GenBank/DDBJ databases">
        <title>Haloprofundus marisrubri gen. nov., sp. nov., an extremely halophilic archaeon isolated from the Discovery deep brine-seawater interface in the Red Sea.</title>
        <authorList>
            <person name="Zhang G."/>
            <person name="Stingl U."/>
            <person name="Rashid M."/>
        </authorList>
    </citation>
    <scope>NUCLEOTIDE SEQUENCE [LARGE SCALE GENOMIC DNA]</scope>
    <source>
        <strain evidence="5 6">SB9</strain>
    </source>
</reference>
<dbReference type="SUPFAM" id="SSF52833">
    <property type="entry name" value="Thioredoxin-like"/>
    <property type="match status" value="1"/>
</dbReference>
<keyword evidence="6" id="KW-1185">Reference proteome</keyword>
<feature type="active site" description="Cysteine sulfenic acid (-SOH) intermediate; for peroxidase activity" evidence="3">
    <location>
        <position position="47"/>
    </location>
</feature>
<feature type="domain" description="Thioredoxin" evidence="4">
    <location>
        <begin position="2"/>
        <end position="159"/>
    </location>
</feature>
<dbReference type="RefSeq" id="WP_058581353.1">
    <property type="nucleotide sequence ID" value="NZ_LOPU01000018.1"/>
</dbReference>
<keyword evidence="2" id="KW-0676">Redox-active center</keyword>
<keyword evidence="1" id="KW-0560">Oxidoreductase</keyword>
<dbReference type="GO" id="GO:0016209">
    <property type="term" value="F:antioxidant activity"/>
    <property type="evidence" value="ECO:0007669"/>
    <property type="project" value="InterPro"/>
</dbReference>
<dbReference type="Proteomes" id="UP000054387">
    <property type="component" value="Unassembled WGS sequence"/>
</dbReference>
<dbReference type="Gene3D" id="3.40.30.10">
    <property type="entry name" value="Glutaredoxin"/>
    <property type="match status" value="1"/>
</dbReference>
<evidence type="ECO:0000256" key="2">
    <source>
        <dbReference type="ARBA" id="ARBA00023284"/>
    </source>
</evidence>
<dbReference type="InterPro" id="IPR050455">
    <property type="entry name" value="Tpx_Peroxidase_subfamily"/>
</dbReference>
<dbReference type="InterPro" id="IPR013766">
    <property type="entry name" value="Thioredoxin_domain"/>
</dbReference>
<dbReference type="PANTHER" id="PTHR43110:SF1">
    <property type="entry name" value="THIOL PEROXIDASE"/>
    <property type="match status" value="1"/>
</dbReference>
<proteinExistence type="predicted"/>
<evidence type="ECO:0000313" key="5">
    <source>
        <dbReference type="EMBL" id="KTG09998.1"/>
    </source>
</evidence>
<accession>A0A0W1R9I3</accession>